<gene>
    <name evidence="2" type="ORF">ACG0Z6_11020</name>
</gene>
<sequence length="292" mass="32900">MHSNDPGSPATPLPLLTKPPADLAGWVRRFETIDLPVLATTADQVAFWSENEDDVDAHALSDLITKDPLMTLRVLRHGAQLRSHRLLADVETVTGALVLIGITPFFQHFKDLPRLHDRLDPQPEVRQGFARVLRRAERAARFALGFAVHRTDPDAAIIHSAALLHDFAELLLWIEAPQLALQMRQRQLAEPTLRSHVVQRELLNITLAQLEQGLMKAWDLPLLLTHITDDQRANDPQVQCVMLAVRLARHTADDWNNPAVPDDVRDISELLKLRPEHTEILLHDLDQDDLGA</sequence>
<dbReference type="Pfam" id="PF08668">
    <property type="entry name" value="HDOD"/>
    <property type="match status" value="1"/>
</dbReference>
<reference evidence="2 3" key="1">
    <citation type="submission" date="2024-08" db="EMBL/GenBank/DDBJ databases">
        <authorList>
            <person name="Lu H."/>
        </authorList>
    </citation>
    <scope>NUCLEOTIDE SEQUENCE [LARGE SCALE GENOMIC DNA]</scope>
    <source>
        <strain evidence="2 3">BYS180W</strain>
    </source>
</reference>
<dbReference type="PANTHER" id="PTHR33525:SF3">
    <property type="entry name" value="RIBONUCLEASE Y"/>
    <property type="match status" value="1"/>
</dbReference>
<keyword evidence="3" id="KW-1185">Reference proteome</keyword>
<name>A0ABW7FWP8_9BURK</name>
<dbReference type="Proteomes" id="UP001606099">
    <property type="component" value="Unassembled WGS sequence"/>
</dbReference>
<proteinExistence type="predicted"/>
<dbReference type="PROSITE" id="PS51833">
    <property type="entry name" value="HDOD"/>
    <property type="match status" value="1"/>
</dbReference>
<dbReference type="InterPro" id="IPR052340">
    <property type="entry name" value="RNase_Y/CdgJ"/>
</dbReference>
<evidence type="ECO:0000313" key="3">
    <source>
        <dbReference type="Proteomes" id="UP001606099"/>
    </source>
</evidence>
<dbReference type="RefSeq" id="WP_394461311.1">
    <property type="nucleotide sequence ID" value="NZ_JBIGHZ010000004.1"/>
</dbReference>
<protein>
    <submittedName>
        <fullName evidence="2">HDOD domain-containing protein</fullName>
    </submittedName>
</protein>
<accession>A0ABW7FWP8</accession>
<evidence type="ECO:0000313" key="2">
    <source>
        <dbReference type="EMBL" id="MFG6448766.1"/>
    </source>
</evidence>
<dbReference type="InterPro" id="IPR013976">
    <property type="entry name" value="HDOD"/>
</dbReference>
<evidence type="ECO:0000259" key="1">
    <source>
        <dbReference type="PROSITE" id="PS51833"/>
    </source>
</evidence>
<organism evidence="2 3">
    <name type="scientific">Roseateles rivi</name>
    <dbReference type="NCBI Taxonomy" id="3299028"/>
    <lineage>
        <taxon>Bacteria</taxon>
        <taxon>Pseudomonadati</taxon>
        <taxon>Pseudomonadota</taxon>
        <taxon>Betaproteobacteria</taxon>
        <taxon>Burkholderiales</taxon>
        <taxon>Sphaerotilaceae</taxon>
        <taxon>Roseateles</taxon>
    </lineage>
</organism>
<feature type="domain" description="HDOD" evidence="1">
    <location>
        <begin position="35"/>
        <end position="234"/>
    </location>
</feature>
<dbReference type="Gene3D" id="1.10.3210.10">
    <property type="entry name" value="Hypothetical protein af1432"/>
    <property type="match status" value="1"/>
</dbReference>
<dbReference type="EMBL" id="JBIGHZ010000004">
    <property type="protein sequence ID" value="MFG6448766.1"/>
    <property type="molecule type" value="Genomic_DNA"/>
</dbReference>
<dbReference type="SUPFAM" id="SSF109604">
    <property type="entry name" value="HD-domain/PDEase-like"/>
    <property type="match status" value="1"/>
</dbReference>
<dbReference type="PANTHER" id="PTHR33525">
    <property type="match status" value="1"/>
</dbReference>
<comment type="caution">
    <text evidence="2">The sequence shown here is derived from an EMBL/GenBank/DDBJ whole genome shotgun (WGS) entry which is preliminary data.</text>
</comment>